<feature type="transmembrane region" description="Helical" evidence="2">
    <location>
        <begin position="345"/>
        <end position="362"/>
    </location>
</feature>
<dbReference type="PANTHER" id="PTHR43156:SF2">
    <property type="entry name" value="STAGE II SPORULATION PROTEIN E"/>
    <property type="match status" value="1"/>
</dbReference>
<dbReference type="Proteomes" id="UP000015454">
    <property type="component" value="Unassembled WGS sequence"/>
</dbReference>
<dbReference type="PANTHER" id="PTHR43156">
    <property type="entry name" value="STAGE II SPORULATION PROTEIN E-RELATED"/>
    <property type="match status" value="1"/>
</dbReference>
<dbReference type="EMBL" id="AHMO02000008">
    <property type="protein sequence ID" value="EQA45628.1"/>
    <property type="molecule type" value="Genomic_DNA"/>
</dbReference>
<feature type="transmembrane region" description="Helical" evidence="2">
    <location>
        <begin position="374"/>
        <end position="394"/>
    </location>
</feature>
<protein>
    <submittedName>
        <fullName evidence="4">SpoIIE-like protein phosphatase domain protein</fullName>
    </submittedName>
</protein>
<comment type="caution">
    <text evidence="4">The sequence shown here is derived from an EMBL/GenBank/DDBJ whole genome shotgun (WGS) entry which is preliminary data.</text>
</comment>
<feature type="transmembrane region" description="Helical" evidence="2">
    <location>
        <begin position="221"/>
        <end position="245"/>
    </location>
</feature>
<keyword evidence="2" id="KW-1133">Transmembrane helix</keyword>
<sequence>MVNFFRKVRDATLVCFLFLSIPIYVLGAKEVAPPVYSLSGHMSGIALNKFMLISSTSLDNAQKNQSQVIQEDQSWTPVTKDSLSLSFTDEIFWLRFKVKSPKQEGSLNWYLVLNNPGMENLVIFQREEYGQSVWREIGRDQRISYMHPAYLIETHSNSEHEFLVRASSRRSVVLNFQAWSPQEFSSRIQTENLLLGVFFGAIGVMLVYNGFLAFVVKDSSYFFYVFYLLFYALWQLAVSGIGAQYLIRVSPIGWNDYLVGFAFLSVSFSLLFTRSFLHMERETGWRDWAFLILSVFAILGFFVSLIPSAYGFMMKAVSWFPFLAAGLVVYSGFLRLRRGYRPARYFLLAWSVLIVSVLVTAMRNLSWIPDSFFAHWSAQFGSVIEMTLLSFALADRIKTLEKDSLQARLENYDSQLKLTEIEQELKIARELQEAILPDQLPQVPNLKLSVRSEFASSVGGDFYDFHYLGSDKLGIFLSDVSGHGIPAAIIASMVKLAFSIEARNHEDPAEVLRNINRSLSGKYGKHYITAAYLLVDGSTGKVTYSNAGHPPLVAIARSSGTAKEIYLPGWIMGMDPSLKNSVKEFQLEPGDRLIIYTDGITEARNSKGEIFGFQRFYKLLGENIGLSGEIMAETLFKTVREFTGNRKHFEDDLTLIVLDFQPAPEVSPVTEVTSILSKN</sequence>
<dbReference type="GO" id="GO:0016791">
    <property type="term" value="F:phosphatase activity"/>
    <property type="evidence" value="ECO:0007669"/>
    <property type="project" value="TreeGrafter"/>
</dbReference>
<dbReference type="OrthoDB" id="311592at2"/>
<dbReference type="InterPro" id="IPR036457">
    <property type="entry name" value="PPM-type-like_dom_sf"/>
</dbReference>
<dbReference type="InterPro" id="IPR001932">
    <property type="entry name" value="PPM-type_phosphatase-like_dom"/>
</dbReference>
<dbReference type="RefSeq" id="WP_010571092.1">
    <property type="nucleotide sequence ID" value="NZ_AHMO02000008.1"/>
</dbReference>
<organism evidence="4 5">
    <name type="scientific">Leptospira broomii serovar Hurstbridge str. 5399</name>
    <dbReference type="NCBI Taxonomy" id="1049789"/>
    <lineage>
        <taxon>Bacteria</taxon>
        <taxon>Pseudomonadati</taxon>
        <taxon>Spirochaetota</taxon>
        <taxon>Spirochaetia</taxon>
        <taxon>Leptospirales</taxon>
        <taxon>Leptospiraceae</taxon>
        <taxon>Leptospira</taxon>
    </lineage>
</organism>
<dbReference type="SMART" id="SM00331">
    <property type="entry name" value="PP2C_SIG"/>
    <property type="match status" value="1"/>
</dbReference>
<dbReference type="InterPro" id="IPR011623">
    <property type="entry name" value="7TMR_DISM_rcpt_extracell_dom1"/>
</dbReference>
<keyword evidence="2" id="KW-0812">Transmembrane</keyword>
<keyword evidence="2" id="KW-0472">Membrane</keyword>
<feature type="domain" description="PPM-type phosphatase" evidence="3">
    <location>
        <begin position="443"/>
        <end position="660"/>
    </location>
</feature>
<feature type="transmembrane region" description="Helical" evidence="2">
    <location>
        <begin position="193"/>
        <end position="214"/>
    </location>
</feature>
<keyword evidence="1" id="KW-0378">Hydrolase</keyword>
<dbReference type="STRING" id="1049789.LEP1GSC050_2899"/>
<dbReference type="Pfam" id="PF07228">
    <property type="entry name" value="SpoIIE"/>
    <property type="match status" value="1"/>
</dbReference>
<dbReference type="Gene3D" id="3.60.40.10">
    <property type="entry name" value="PPM-type phosphatase domain"/>
    <property type="match status" value="1"/>
</dbReference>
<keyword evidence="5" id="KW-1185">Reference proteome</keyword>
<evidence type="ECO:0000313" key="4">
    <source>
        <dbReference type="EMBL" id="EQA45628.1"/>
    </source>
</evidence>
<dbReference type="AlphaFoldDB" id="T0GJV8"/>
<feature type="transmembrane region" description="Helical" evidence="2">
    <location>
        <begin position="257"/>
        <end position="277"/>
    </location>
</feature>
<dbReference type="Gene3D" id="2.60.40.2380">
    <property type="match status" value="1"/>
</dbReference>
<evidence type="ECO:0000256" key="2">
    <source>
        <dbReference type="SAM" id="Phobius"/>
    </source>
</evidence>
<dbReference type="Pfam" id="PF07695">
    <property type="entry name" value="7TMR-DISM_7TM"/>
    <property type="match status" value="1"/>
</dbReference>
<dbReference type="SUPFAM" id="SSF81606">
    <property type="entry name" value="PP2C-like"/>
    <property type="match status" value="1"/>
</dbReference>
<feature type="transmembrane region" description="Helical" evidence="2">
    <location>
        <begin position="289"/>
        <end position="310"/>
    </location>
</feature>
<evidence type="ECO:0000256" key="1">
    <source>
        <dbReference type="ARBA" id="ARBA00022801"/>
    </source>
</evidence>
<feature type="transmembrane region" description="Helical" evidence="2">
    <location>
        <begin position="316"/>
        <end position="333"/>
    </location>
</feature>
<accession>T0GJV8</accession>
<proteinExistence type="predicted"/>
<reference evidence="4" key="1">
    <citation type="submission" date="2013-05" db="EMBL/GenBank/DDBJ databases">
        <authorList>
            <person name="Harkins D.M."/>
            <person name="Durkin A.S."/>
            <person name="Brinkac L.M."/>
            <person name="Haft D.H."/>
            <person name="Selengut J.D."/>
            <person name="Sanka R."/>
            <person name="DePew J."/>
            <person name="Purushe J."/>
            <person name="Hartskeerl R.A."/>
            <person name="Ahmed A."/>
            <person name="van der Linden H."/>
            <person name="Goris M.G.A."/>
            <person name="Vinetz J.M."/>
            <person name="Sutton G.G."/>
            <person name="Nierman W.C."/>
            <person name="Fouts D.E."/>
        </authorList>
    </citation>
    <scope>NUCLEOTIDE SEQUENCE [LARGE SCALE GENOMIC DNA]</scope>
    <source>
        <strain evidence="4">5399</strain>
    </source>
</reference>
<gene>
    <name evidence="4" type="ORF">LEP1GSC050_2899</name>
</gene>
<dbReference type="InterPro" id="IPR052016">
    <property type="entry name" value="Bact_Sigma-Reg"/>
</dbReference>
<evidence type="ECO:0000313" key="5">
    <source>
        <dbReference type="Proteomes" id="UP000015454"/>
    </source>
</evidence>
<name>T0GJV8_9LEPT</name>
<dbReference type="Pfam" id="PF07696">
    <property type="entry name" value="7TMR-DISMED2"/>
    <property type="match status" value="1"/>
</dbReference>
<evidence type="ECO:0000259" key="3">
    <source>
        <dbReference type="SMART" id="SM00331"/>
    </source>
</evidence>
<dbReference type="InterPro" id="IPR011622">
    <property type="entry name" value="7TMR_DISM_rcpt_extracell_dom2"/>
</dbReference>